<feature type="domain" description="4Fe-4S ferredoxin-type" evidence="5">
    <location>
        <begin position="6"/>
        <end position="35"/>
    </location>
</feature>
<evidence type="ECO:0000256" key="3">
    <source>
        <dbReference type="ARBA" id="ARBA00023004"/>
    </source>
</evidence>
<evidence type="ECO:0000256" key="1">
    <source>
        <dbReference type="ARBA" id="ARBA00022485"/>
    </source>
</evidence>
<gene>
    <name evidence="6" type="ORF">D2962_15010</name>
</gene>
<dbReference type="PANTHER" id="PTHR43687:SF1">
    <property type="entry name" value="FERREDOXIN III"/>
    <property type="match status" value="1"/>
</dbReference>
<feature type="domain" description="4Fe-4S ferredoxin-type" evidence="5">
    <location>
        <begin position="36"/>
        <end position="67"/>
    </location>
</feature>
<dbReference type="RefSeq" id="WP_122015458.1">
    <property type="nucleotide sequence ID" value="NZ_CP033169.1"/>
</dbReference>
<dbReference type="PROSITE" id="PS51379">
    <property type="entry name" value="4FE4S_FER_2"/>
    <property type="match status" value="2"/>
</dbReference>
<dbReference type="AlphaFoldDB" id="A0A3G2R8D0"/>
<dbReference type="Gene3D" id="3.30.70.20">
    <property type="match status" value="1"/>
</dbReference>
<evidence type="ECO:0000256" key="2">
    <source>
        <dbReference type="ARBA" id="ARBA00022723"/>
    </source>
</evidence>
<keyword evidence="2" id="KW-0479">Metal-binding</keyword>
<protein>
    <submittedName>
        <fullName evidence="6">Ferredoxin family protein</fullName>
    </submittedName>
</protein>
<dbReference type="GO" id="GO:0051539">
    <property type="term" value="F:4 iron, 4 sulfur cluster binding"/>
    <property type="evidence" value="ECO:0007669"/>
    <property type="project" value="UniProtKB-KW"/>
</dbReference>
<name>A0A3G2R8D0_9FIRM</name>
<evidence type="ECO:0000259" key="5">
    <source>
        <dbReference type="PROSITE" id="PS51379"/>
    </source>
</evidence>
<organism evidence="6 7">
    <name type="scientific">Biomaibacter acetigenes</name>
    <dbReference type="NCBI Taxonomy" id="2316383"/>
    <lineage>
        <taxon>Bacteria</taxon>
        <taxon>Bacillati</taxon>
        <taxon>Bacillota</taxon>
        <taxon>Clostridia</taxon>
        <taxon>Thermosediminibacterales</taxon>
        <taxon>Tepidanaerobacteraceae</taxon>
        <taxon>Biomaibacter</taxon>
    </lineage>
</organism>
<accession>A0A3G2R8D0</accession>
<dbReference type="InterPro" id="IPR050572">
    <property type="entry name" value="Fe-S_Ferredoxin"/>
</dbReference>
<reference evidence="6 7" key="1">
    <citation type="submission" date="2018-10" db="EMBL/GenBank/DDBJ databases">
        <authorList>
            <person name="Zhang X."/>
        </authorList>
    </citation>
    <scope>NUCLEOTIDE SEQUENCE [LARGE SCALE GENOMIC DNA]</scope>
    <source>
        <strain evidence="6 7">SK-G1</strain>
    </source>
</reference>
<dbReference type="Proteomes" id="UP000280960">
    <property type="component" value="Chromosome"/>
</dbReference>
<evidence type="ECO:0000313" key="7">
    <source>
        <dbReference type="Proteomes" id="UP000280960"/>
    </source>
</evidence>
<dbReference type="PANTHER" id="PTHR43687">
    <property type="entry name" value="ADENYLYLSULFATE REDUCTASE, BETA SUBUNIT"/>
    <property type="match status" value="1"/>
</dbReference>
<keyword evidence="4" id="KW-0411">Iron-sulfur</keyword>
<evidence type="ECO:0000313" key="6">
    <source>
        <dbReference type="EMBL" id="AYO31730.1"/>
    </source>
</evidence>
<keyword evidence="7" id="KW-1185">Reference proteome</keyword>
<dbReference type="GO" id="GO:0046872">
    <property type="term" value="F:metal ion binding"/>
    <property type="evidence" value="ECO:0007669"/>
    <property type="project" value="UniProtKB-KW"/>
</dbReference>
<keyword evidence="3" id="KW-0408">Iron</keyword>
<dbReference type="InterPro" id="IPR017896">
    <property type="entry name" value="4Fe4S_Fe-S-bd"/>
</dbReference>
<dbReference type="SUPFAM" id="SSF54862">
    <property type="entry name" value="4Fe-4S ferredoxins"/>
    <property type="match status" value="1"/>
</dbReference>
<dbReference type="KEGG" id="bacg:D2962_15010"/>
<keyword evidence="1" id="KW-0004">4Fe-4S</keyword>
<proteinExistence type="predicted"/>
<dbReference type="EMBL" id="CP033169">
    <property type="protein sequence ID" value="AYO31730.1"/>
    <property type="molecule type" value="Genomic_DNA"/>
</dbReference>
<dbReference type="Pfam" id="PF13237">
    <property type="entry name" value="Fer4_10"/>
    <property type="match status" value="1"/>
</dbReference>
<sequence>MNGKKWYPIIDKDKCTKCLSCVNFCKHDVYSTDEEGFPLVKNPDNCVEFCRGCQKICPAETITYFGDKK</sequence>
<evidence type="ECO:0000256" key="4">
    <source>
        <dbReference type="ARBA" id="ARBA00023014"/>
    </source>
</evidence>